<comment type="subcellular location">
    <subcellularLocation>
        <location evidence="2">Nucleus</location>
    </subcellularLocation>
</comment>
<evidence type="ECO:0000256" key="6">
    <source>
        <dbReference type="ARBA" id="ARBA00022833"/>
    </source>
</evidence>
<evidence type="ECO:0000313" key="14">
    <source>
        <dbReference type="Proteomes" id="UP000298416"/>
    </source>
</evidence>
<feature type="region of interest" description="Disordered" evidence="11">
    <location>
        <begin position="761"/>
        <end position="797"/>
    </location>
</feature>
<keyword evidence="6" id="KW-0862">Zinc</keyword>
<dbReference type="SUPFAM" id="SSF51197">
    <property type="entry name" value="Clavaminate synthase-like"/>
    <property type="match status" value="1"/>
</dbReference>
<organism evidence="13">
    <name type="scientific">Salvia splendens</name>
    <name type="common">Scarlet sage</name>
    <dbReference type="NCBI Taxonomy" id="180675"/>
    <lineage>
        <taxon>Eukaryota</taxon>
        <taxon>Viridiplantae</taxon>
        <taxon>Streptophyta</taxon>
        <taxon>Embryophyta</taxon>
        <taxon>Tracheophyta</taxon>
        <taxon>Spermatophyta</taxon>
        <taxon>Magnoliopsida</taxon>
        <taxon>eudicotyledons</taxon>
        <taxon>Gunneridae</taxon>
        <taxon>Pentapetalae</taxon>
        <taxon>asterids</taxon>
        <taxon>lamiids</taxon>
        <taxon>Lamiales</taxon>
        <taxon>Lamiaceae</taxon>
        <taxon>Nepetoideae</taxon>
        <taxon>Mentheae</taxon>
        <taxon>Salviinae</taxon>
        <taxon>Salvia</taxon>
        <taxon>Salvia subgen. Calosphace</taxon>
        <taxon>core Calosphace</taxon>
    </lineage>
</organism>
<evidence type="ECO:0000256" key="8">
    <source>
        <dbReference type="ARBA" id="ARBA00023004"/>
    </source>
</evidence>
<proteinExistence type="inferred from homology"/>
<dbReference type="GO" id="GO:0032454">
    <property type="term" value="F:histone H3K9 demethylase activity"/>
    <property type="evidence" value="ECO:0007669"/>
    <property type="project" value="InterPro"/>
</dbReference>
<accession>A0A8X8WFR6</accession>
<evidence type="ECO:0000256" key="4">
    <source>
        <dbReference type="ARBA" id="ARBA00022723"/>
    </source>
</evidence>
<evidence type="ECO:0000313" key="13">
    <source>
        <dbReference type="EMBL" id="KAG6394117.1"/>
    </source>
</evidence>
<dbReference type="GO" id="GO:0000785">
    <property type="term" value="C:chromatin"/>
    <property type="evidence" value="ECO:0007669"/>
    <property type="project" value="TreeGrafter"/>
</dbReference>
<sequence length="957" mass="108614">MMAALLTKQEQLSQCTNNDMPLRPRSLRHSPTRKRKFIIDTEDEEEFDGNLELLPTGDLSNQRKRLFGSSNNISCSVISTTPHQIVPIIAGVPKAKRSGSRRKGMGTQRVVDADTWTPSLDKLLCSKKACQPLSFGELKYDSLDEEGEVRFRPLRKLSKKEHTVKHIMAITETKGFLEKEPSGKVCKVSNERKICGNKLKRKKVESDSEEEWEEHKTKKRVPVVLSGSQKAKHRTLRRNCVSSNKYLEDFIVCDWVDDEEIEEENVASIIDTTMGGSDVYAVRSSDDSSKYPTLSEKEVSEACPYCRMICNCNLCLHSPSTLKTSKRDMNNGEKIQHLHYLITEIYPYLEHIHQEQIKEIEVESTIKGIPSSSVEVKRAVFYNDERVYCNHCSTSIVDLHRSCPNCSYELCIRCFQEIRAGQLPGNISKTVFQYVDRGTSYMHGDGEFTESCHGDSLGIESGTPVEWADIRDGGIVCPPKEMGGCGGSKLQLKCLLPEKWILNLKRRAEKVMSECKKTVFKPTLFEGEPEDPCNAASREGSKGNSLYCPDSRDILNEEGVLHFRQHWARGEPVIVRNVLEHTSGLSWEPMVMWRALSEHTDDSISSKISEVRAIDCLAGCEVEINTRKFFKGYTEGRRYANFWPEMLKLKDWPPSDKFEDLLPRHCEEFVRALPFQEYTDPTAGVLNVAAKLPSTALKPDMGPKTYIAYGTVEELGRGDSVTKLHCDMSDAVNILTHTADVAISEEQYEAIELLKERHRAQDEEECKARRKNATACTTSDRSDSDKGTSFSPNLHQSDDGGGALWDIFRREDVPKLKAYLAEHSNEFRHTYCCPVEQVIHPIHDQTFYLTKAHKAKLKEEFGIEPWTFEQKIGEAVFIPAGCPHQVRNLKSCTKVAADFVSPENLHECLKLTEEFRKLPRDHRAKEDKLEVKKMILHAVNNAVDELEKLIAAQDESF</sequence>
<comment type="similarity">
    <text evidence="3">Belongs to the JARID1 histone demethylase family.</text>
</comment>
<keyword evidence="5" id="KW-0863">Zinc-finger</keyword>
<evidence type="ECO:0000256" key="1">
    <source>
        <dbReference type="ARBA" id="ARBA00001954"/>
    </source>
</evidence>
<evidence type="ECO:0000256" key="3">
    <source>
        <dbReference type="ARBA" id="ARBA00006801"/>
    </source>
</evidence>
<dbReference type="FunFam" id="2.60.120.650:FF:000026">
    <property type="entry name" value="Transcription factor jumonji domain-containing protein"/>
    <property type="match status" value="1"/>
</dbReference>
<keyword evidence="9" id="KW-0539">Nucleus</keyword>
<name>A0A8X8WFR6_SALSN</name>
<dbReference type="Proteomes" id="UP000298416">
    <property type="component" value="Unassembled WGS sequence"/>
</dbReference>
<comment type="cofactor">
    <cofactor evidence="1">
        <name>Fe(2+)</name>
        <dbReference type="ChEBI" id="CHEBI:29033"/>
    </cofactor>
</comment>
<dbReference type="GO" id="GO:0006357">
    <property type="term" value="P:regulation of transcription by RNA polymerase II"/>
    <property type="evidence" value="ECO:0007669"/>
    <property type="project" value="TreeGrafter"/>
</dbReference>
<dbReference type="PROSITE" id="PS51184">
    <property type="entry name" value="JMJC"/>
    <property type="match status" value="1"/>
</dbReference>
<reference evidence="13" key="1">
    <citation type="submission" date="2018-01" db="EMBL/GenBank/DDBJ databases">
        <authorList>
            <person name="Mao J.F."/>
        </authorList>
    </citation>
    <scope>NUCLEOTIDE SEQUENCE</scope>
    <source>
        <strain evidence="13">Huo1</strain>
        <tissue evidence="13">Leaf</tissue>
    </source>
</reference>
<dbReference type="EMBL" id="PNBA02000017">
    <property type="protein sequence ID" value="KAG6394117.1"/>
    <property type="molecule type" value="Genomic_DNA"/>
</dbReference>
<dbReference type="AlphaFoldDB" id="A0A8X8WFR6"/>
<evidence type="ECO:0000256" key="11">
    <source>
        <dbReference type="SAM" id="MobiDB-lite"/>
    </source>
</evidence>
<dbReference type="PANTHER" id="PTHR12549">
    <property type="entry name" value="JMJC DOMAIN-CONTAINING HISTONE DEMETHYLATION PROTEIN"/>
    <property type="match status" value="1"/>
</dbReference>
<dbReference type="SMART" id="SM00558">
    <property type="entry name" value="JmjC"/>
    <property type="match status" value="1"/>
</dbReference>
<dbReference type="GO" id="GO:0003712">
    <property type="term" value="F:transcription coregulator activity"/>
    <property type="evidence" value="ECO:0007669"/>
    <property type="project" value="TreeGrafter"/>
</dbReference>
<dbReference type="Gene3D" id="2.60.120.650">
    <property type="entry name" value="Cupin"/>
    <property type="match status" value="1"/>
</dbReference>
<dbReference type="Pfam" id="PF02373">
    <property type="entry name" value="JmjC"/>
    <property type="match status" value="1"/>
</dbReference>
<dbReference type="GO" id="GO:0031490">
    <property type="term" value="F:chromatin DNA binding"/>
    <property type="evidence" value="ECO:0007669"/>
    <property type="project" value="TreeGrafter"/>
</dbReference>
<comment type="caution">
    <text evidence="13">The sequence shown here is derived from an EMBL/GenBank/DDBJ whole genome shotgun (WGS) entry which is preliminary data.</text>
</comment>
<keyword evidence="8" id="KW-0408">Iron</keyword>
<gene>
    <name evidence="13" type="ORF">SASPL_144696</name>
</gene>
<dbReference type="GO" id="GO:0008270">
    <property type="term" value="F:zinc ion binding"/>
    <property type="evidence" value="ECO:0007669"/>
    <property type="project" value="UniProtKB-KW"/>
</dbReference>
<evidence type="ECO:0000256" key="9">
    <source>
        <dbReference type="ARBA" id="ARBA00023242"/>
    </source>
</evidence>
<keyword evidence="4" id="KW-0479">Metal-binding</keyword>
<dbReference type="InterPro" id="IPR045109">
    <property type="entry name" value="LSDs-like"/>
</dbReference>
<evidence type="ECO:0000256" key="5">
    <source>
        <dbReference type="ARBA" id="ARBA00022771"/>
    </source>
</evidence>
<comment type="function">
    <text evidence="10">May function as histone H3 lysine demethylase and be involved in regulation of gene expression.</text>
</comment>
<keyword evidence="7" id="KW-0560">Oxidoreductase</keyword>
<dbReference type="InterPro" id="IPR003347">
    <property type="entry name" value="JmjC_dom"/>
</dbReference>
<dbReference type="PANTHER" id="PTHR12549:SF37">
    <property type="entry name" value="LYSINE-SPECIFIC DEMETHYLASE JMJ26"/>
    <property type="match status" value="1"/>
</dbReference>
<dbReference type="GO" id="GO:0000118">
    <property type="term" value="C:histone deacetylase complex"/>
    <property type="evidence" value="ECO:0007669"/>
    <property type="project" value="TreeGrafter"/>
</dbReference>
<evidence type="ECO:0000256" key="2">
    <source>
        <dbReference type="ARBA" id="ARBA00004123"/>
    </source>
</evidence>
<keyword evidence="14" id="KW-1185">Reference proteome</keyword>
<feature type="domain" description="JmjC" evidence="12">
    <location>
        <begin position="681"/>
        <end position="916"/>
    </location>
</feature>
<dbReference type="GO" id="GO:0016491">
    <property type="term" value="F:oxidoreductase activity"/>
    <property type="evidence" value="ECO:0007669"/>
    <property type="project" value="UniProtKB-KW"/>
</dbReference>
<reference evidence="13" key="2">
    <citation type="submission" date="2020-08" db="EMBL/GenBank/DDBJ databases">
        <title>Plant Genome Project.</title>
        <authorList>
            <person name="Zhang R.-G."/>
        </authorList>
    </citation>
    <scope>NUCLEOTIDE SEQUENCE</scope>
    <source>
        <strain evidence="13">Huo1</strain>
        <tissue evidence="13">Leaf</tissue>
    </source>
</reference>
<evidence type="ECO:0000256" key="7">
    <source>
        <dbReference type="ARBA" id="ARBA00023002"/>
    </source>
</evidence>
<evidence type="ECO:0000256" key="10">
    <source>
        <dbReference type="ARBA" id="ARBA00060112"/>
    </source>
</evidence>
<protein>
    <recommendedName>
        <fullName evidence="12">JmjC domain-containing protein</fullName>
    </recommendedName>
</protein>
<evidence type="ECO:0000259" key="12">
    <source>
        <dbReference type="PROSITE" id="PS51184"/>
    </source>
</evidence>